<keyword evidence="3" id="KW-1185">Reference proteome</keyword>
<keyword evidence="1" id="KW-0472">Membrane</keyword>
<protein>
    <recommendedName>
        <fullName evidence="4">Protein kinase domain-containing protein</fullName>
    </recommendedName>
</protein>
<dbReference type="SUPFAM" id="SSF56112">
    <property type="entry name" value="Protein kinase-like (PK-like)"/>
    <property type="match status" value="1"/>
</dbReference>
<dbReference type="PANTHER" id="PTHR32208">
    <property type="entry name" value="SECRETED PROTEIN-RELATED"/>
    <property type="match status" value="1"/>
</dbReference>
<dbReference type="EMBL" id="ML179192">
    <property type="protein sequence ID" value="THU95774.1"/>
    <property type="molecule type" value="Genomic_DNA"/>
</dbReference>
<gene>
    <name evidence="2" type="ORF">K435DRAFT_966254</name>
</gene>
<evidence type="ECO:0000313" key="3">
    <source>
        <dbReference type="Proteomes" id="UP000297245"/>
    </source>
</evidence>
<dbReference type="OrthoDB" id="2019572at2759"/>
<keyword evidence="1" id="KW-0812">Transmembrane</keyword>
<feature type="transmembrane region" description="Helical" evidence="1">
    <location>
        <begin position="80"/>
        <end position="98"/>
    </location>
</feature>
<evidence type="ECO:0008006" key="4">
    <source>
        <dbReference type="Google" id="ProtNLM"/>
    </source>
</evidence>
<dbReference type="InterPro" id="IPR037293">
    <property type="entry name" value="Gal_Oxidase_central_sf"/>
</dbReference>
<evidence type="ECO:0000256" key="1">
    <source>
        <dbReference type="SAM" id="Phobius"/>
    </source>
</evidence>
<keyword evidence="1" id="KW-1133">Transmembrane helix</keyword>
<accession>A0A4S8M127</accession>
<dbReference type="PANTHER" id="PTHR32208:SF21">
    <property type="entry name" value="LOW QUALITY PROTEIN: ALDEHYDE OXIDASE GLOX-LIKE"/>
    <property type="match status" value="1"/>
</dbReference>
<dbReference type="Proteomes" id="UP000297245">
    <property type="component" value="Unassembled WGS sequence"/>
</dbReference>
<reference evidence="2 3" key="1">
    <citation type="journal article" date="2019" name="Nat. Ecol. Evol.">
        <title>Megaphylogeny resolves global patterns of mushroom evolution.</title>
        <authorList>
            <person name="Varga T."/>
            <person name="Krizsan K."/>
            <person name="Foldi C."/>
            <person name="Dima B."/>
            <person name="Sanchez-Garcia M."/>
            <person name="Sanchez-Ramirez S."/>
            <person name="Szollosi G.J."/>
            <person name="Szarkandi J.G."/>
            <person name="Papp V."/>
            <person name="Albert L."/>
            <person name="Andreopoulos W."/>
            <person name="Angelini C."/>
            <person name="Antonin V."/>
            <person name="Barry K.W."/>
            <person name="Bougher N.L."/>
            <person name="Buchanan P."/>
            <person name="Buyck B."/>
            <person name="Bense V."/>
            <person name="Catcheside P."/>
            <person name="Chovatia M."/>
            <person name="Cooper J."/>
            <person name="Damon W."/>
            <person name="Desjardin D."/>
            <person name="Finy P."/>
            <person name="Geml J."/>
            <person name="Haridas S."/>
            <person name="Hughes K."/>
            <person name="Justo A."/>
            <person name="Karasinski D."/>
            <person name="Kautmanova I."/>
            <person name="Kiss B."/>
            <person name="Kocsube S."/>
            <person name="Kotiranta H."/>
            <person name="LaButti K.M."/>
            <person name="Lechner B.E."/>
            <person name="Liimatainen K."/>
            <person name="Lipzen A."/>
            <person name="Lukacs Z."/>
            <person name="Mihaltcheva S."/>
            <person name="Morgado L.N."/>
            <person name="Niskanen T."/>
            <person name="Noordeloos M.E."/>
            <person name="Ohm R.A."/>
            <person name="Ortiz-Santana B."/>
            <person name="Ovrebo C."/>
            <person name="Racz N."/>
            <person name="Riley R."/>
            <person name="Savchenko A."/>
            <person name="Shiryaev A."/>
            <person name="Soop K."/>
            <person name="Spirin V."/>
            <person name="Szebenyi C."/>
            <person name="Tomsovsky M."/>
            <person name="Tulloss R.E."/>
            <person name="Uehling J."/>
            <person name="Grigoriev I.V."/>
            <person name="Vagvolgyi C."/>
            <person name="Papp T."/>
            <person name="Martin F.M."/>
            <person name="Miettinen O."/>
            <person name="Hibbett D.S."/>
            <person name="Nagy L.G."/>
        </authorList>
    </citation>
    <scope>NUCLEOTIDE SEQUENCE [LARGE SCALE GENOMIC DNA]</scope>
    <source>
        <strain evidence="2 3">CBS 962.96</strain>
    </source>
</reference>
<proteinExistence type="predicted"/>
<sequence length="446" mass="49030">MDIKTNVFCASGMHLPDGSYVAFRGNGAVPVGGSDLNPGGFSALFDQTYRDFNRTKITNAEDMSSPQRLRSDDPLTTNSLSFSFPSFFLFFFLFFLFFNDFPPNPFSTTYASASKEEKGHNGPVRIIHQVLINNNMTTPAKSAISKSSNSKSLHDYQLGDSWGKGAFSQVYCALNWATGETVAVKEITLANIPKSELGEIMSEIDLLKNLNLDCVWRRGFASEPTFEEYPRTRETPQLMQFMFDTSSLNAYAHTYLKKSRKMFLQANLGRLISFSETIIFSFWDPDTNPETPLPDMPDGIVRVYPASGAVAMLPLTPSNNWNPIILFCGGNDTDNKAWETTPGPSSILGEKLHPPLAIVSLPNRKTAPHPPTPKATPCSNLVPWVNSSFFPPEKLLIVNGGPNGTAGYANQTLLTESFSKFSNMPFSMSLASGLMVRVSGPNSGTL</sequence>
<dbReference type="Gene3D" id="2.130.10.80">
    <property type="entry name" value="Galactose oxidase/kelch, beta-propeller"/>
    <property type="match status" value="1"/>
</dbReference>
<evidence type="ECO:0000313" key="2">
    <source>
        <dbReference type="EMBL" id="THU95774.1"/>
    </source>
</evidence>
<organism evidence="2 3">
    <name type="scientific">Dendrothele bispora (strain CBS 962.96)</name>
    <dbReference type="NCBI Taxonomy" id="1314807"/>
    <lineage>
        <taxon>Eukaryota</taxon>
        <taxon>Fungi</taxon>
        <taxon>Dikarya</taxon>
        <taxon>Basidiomycota</taxon>
        <taxon>Agaricomycotina</taxon>
        <taxon>Agaricomycetes</taxon>
        <taxon>Agaricomycetidae</taxon>
        <taxon>Agaricales</taxon>
        <taxon>Agaricales incertae sedis</taxon>
        <taxon>Dendrothele</taxon>
    </lineage>
</organism>
<dbReference type="Gene3D" id="3.30.200.20">
    <property type="entry name" value="Phosphorylase Kinase, domain 1"/>
    <property type="match status" value="1"/>
</dbReference>
<dbReference type="AlphaFoldDB" id="A0A4S8M127"/>
<name>A0A4S8M127_DENBC</name>
<dbReference type="InterPro" id="IPR011009">
    <property type="entry name" value="Kinase-like_dom_sf"/>
</dbReference>